<name>A0AAV4Y6K6_CAEEX</name>
<protein>
    <submittedName>
        <fullName evidence="2">Uncharacterized protein</fullName>
    </submittedName>
</protein>
<dbReference type="AlphaFoldDB" id="A0AAV4Y6K6"/>
<feature type="compositionally biased region" description="Basic and acidic residues" evidence="1">
    <location>
        <begin position="89"/>
        <end position="119"/>
    </location>
</feature>
<organism evidence="2 3">
    <name type="scientific">Caerostris extrusa</name>
    <name type="common">Bark spider</name>
    <name type="synonym">Caerostris bankana</name>
    <dbReference type="NCBI Taxonomy" id="172846"/>
    <lineage>
        <taxon>Eukaryota</taxon>
        <taxon>Metazoa</taxon>
        <taxon>Ecdysozoa</taxon>
        <taxon>Arthropoda</taxon>
        <taxon>Chelicerata</taxon>
        <taxon>Arachnida</taxon>
        <taxon>Araneae</taxon>
        <taxon>Araneomorphae</taxon>
        <taxon>Entelegynae</taxon>
        <taxon>Araneoidea</taxon>
        <taxon>Araneidae</taxon>
        <taxon>Caerostris</taxon>
    </lineage>
</organism>
<comment type="caution">
    <text evidence="2">The sequence shown here is derived from an EMBL/GenBank/DDBJ whole genome shotgun (WGS) entry which is preliminary data.</text>
</comment>
<sequence>MASAQNCLLSKSLLKNQRQRHQLPQVSQGESALKAWVAVCRRSDEFDPENVPSVPNIFDQTISKETCEANCWASKRKILKPNAFPTLKLPDKDGMNPSFEKGKKKDVVKTEKKDLVSTL</sequence>
<proteinExistence type="predicted"/>
<gene>
    <name evidence="2" type="ORF">CEXT_651211</name>
</gene>
<feature type="region of interest" description="Disordered" evidence="1">
    <location>
        <begin position="84"/>
        <end position="119"/>
    </location>
</feature>
<reference evidence="2 3" key="1">
    <citation type="submission" date="2021-06" db="EMBL/GenBank/DDBJ databases">
        <title>Caerostris extrusa draft genome.</title>
        <authorList>
            <person name="Kono N."/>
            <person name="Arakawa K."/>
        </authorList>
    </citation>
    <scope>NUCLEOTIDE SEQUENCE [LARGE SCALE GENOMIC DNA]</scope>
</reference>
<evidence type="ECO:0000313" key="3">
    <source>
        <dbReference type="Proteomes" id="UP001054945"/>
    </source>
</evidence>
<evidence type="ECO:0000256" key="1">
    <source>
        <dbReference type="SAM" id="MobiDB-lite"/>
    </source>
</evidence>
<dbReference type="Proteomes" id="UP001054945">
    <property type="component" value="Unassembled WGS sequence"/>
</dbReference>
<dbReference type="EMBL" id="BPLR01001485">
    <property type="protein sequence ID" value="GIZ02655.1"/>
    <property type="molecule type" value="Genomic_DNA"/>
</dbReference>
<keyword evidence="3" id="KW-1185">Reference proteome</keyword>
<accession>A0AAV4Y6K6</accession>
<evidence type="ECO:0000313" key="2">
    <source>
        <dbReference type="EMBL" id="GIZ02655.1"/>
    </source>
</evidence>